<evidence type="ECO:0000256" key="1">
    <source>
        <dbReference type="SAM" id="Phobius"/>
    </source>
</evidence>
<proteinExistence type="predicted"/>
<keyword evidence="1" id="KW-0812">Transmembrane</keyword>
<keyword evidence="3" id="KW-1185">Reference proteome</keyword>
<sequence>MRAYVLKELVHDRSELLEQELGRRIYQEHFKRMRDIDLRISRISMNSPLTIETIASGVVGAGGVSAVAYLFKTEDR</sequence>
<gene>
    <name evidence="2" type="ORF">ACFO60_22575</name>
</gene>
<comment type="caution">
    <text evidence="2">The sequence shown here is derived from an EMBL/GenBank/DDBJ whole genome shotgun (WGS) entry which is preliminary data.</text>
</comment>
<evidence type="ECO:0000313" key="2">
    <source>
        <dbReference type="EMBL" id="MFC4533565.1"/>
    </source>
</evidence>
<keyword evidence="1" id="KW-1133">Transmembrane helix</keyword>
<keyword evidence="1" id="KW-0472">Membrane</keyword>
<reference evidence="3" key="1">
    <citation type="journal article" date="2019" name="Int. J. Syst. Evol. Microbiol.">
        <title>The Global Catalogue of Microorganisms (GCM) 10K type strain sequencing project: providing services to taxonomists for standard genome sequencing and annotation.</title>
        <authorList>
            <consortium name="The Broad Institute Genomics Platform"/>
            <consortium name="The Broad Institute Genome Sequencing Center for Infectious Disease"/>
            <person name="Wu L."/>
            <person name="Ma J."/>
        </authorList>
    </citation>
    <scope>NUCLEOTIDE SEQUENCE [LARGE SCALE GENOMIC DNA]</scope>
    <source>
        <strain evidence="3">CGMCC 4.7132</strain>
    </source>
</reference>
<protein>
    <submittedName>
        <fullName evidence="2">Uncharacterized protein</fullName>
    </submittedName>
</protein>
<evidence type="ECO:0000313" key="3">
    <source>
        <dbReference type="Proteomes" id="UP001596004"/>
    </source>
</evidence>
<dbReference type="Proteomes" id="UP001596004">
    <property type="component" value="Unassembled WGS sequence"/>
</dbReference>
<dbReference type="EMBL" id="JBHSFP010000016">
    <property type="protein sequence ID" value="MFC4533565.1"/>
    <property type="molecule type" value="Genomic_DNA"/>
</dbReference>
<name>A0ABV9CMG5_9ACTN</name>
<feature type="transmembrane region" description="Helical" evidence="1">
    <location>
        <begin position="49"/>
        <end position="71"/>
    </location>
</feature>
<organism evidence="2 3">
    <name type="scientific">Sphaerisporangium dianthi</name>
    <dbReference type="NCBI Taxonomy" id="1436120"/>
    <lineage>
        <taxon>Bacteria</taxon>
        <taxon>Bacillati</taxon>
        <taxon>Actinomycetota</taxon>
        <taxon>Actinomycetes</taxon>
        <taxon>Streptosporangiales</taxon>
        <taxon>Streptosporangiaceae</taxon>
        <taxon>Sphaerisporangium</taxon>
    </lineage>
</organism>
<accession>A0ABV9CMG5</accession>
<dbReference type="RefSeq" id="WP_380843147.1">
    <property type="nucleotide sequence ID" value="NZ_JBHSFP010000016.1"/>
</dbReference>